<keyword evidence="1" id="KW-0812">Transmembrane</keyword>
<dbReference type="EMBL" id="CP002582">
    <property type="protein sequence ID" value="ADZ84897.1"/>
    <property type="molecule type" value="Genomic_DNA"/>
</dbReference>
<dbReference type="Proteomes" id="UP000008467">
    <property type="component" value="Chromosome"/>
</dbReference>
<accession>F2JPW2</accession>
<feature type="transmembrane region" description="Helical" evidence="1">
    <location>
        <begin position="161"/>
        <end position="180"/>
    </location>
</feature>
<feature type="transmembrane region" description="Helical" evidence="1">
    <location>
        <begin position="105"/>
        <end position="123"/>
    </location>
</feature>
<evidence type="ECO:0008006" key="4">
    <source>
        <dbReference type="Google" id="ProtNLM"/>
    </source>
</evidence>
<feature type="transmembrane region" description="Helical" evidence="1">
    <location>
        <begin position="186"/>
        <end position="206"/>
    </location>
</feature>
<reference evidence="2 3" key="1">
    <citation type="journal article" date="2011" name="J. Bacteriol.">
        <title>Complete genome sequence of the cellulose-degrading bacterium Cellulosilyticum lentocellum.</title>
        <authorList>
            <consortium name="US DOE Joint Genome Institute"/>
            <person name="Miller D.A."/>
            <person name="Suen G."/>
            <person name="Bruce D."/>
            <person name="Copeland A."/>
            <person name="Cheng J.F."/>
            <person name="Detter C."/>
            <person name="Goodwin L.A."/>
            <person name="Han C.S."/>
            <person name="Hauser L.J."/>
            <person name="Land M.L."/>
            <person name="Lapidus A."/>
            <person name="Lucas S."/>
            <person name="Meincke L."/>
            <person name="Pitluck S."/>
            <person name="Tapia R."/>
            <person name="Teshima H."/>
            <person name="Woyke T."/>
            <person name="Fox B.G."/>
            <person name="Angert E.R."/>
            <person name="Currie C.R."/>
        </authorList>
    </citation>
    <scope>NUCLEOTIDE SEQUENCE [LARGE SCALE GENOMIC DNA]</scope>
    <source>
        <strain evidence="3">ATCC 49066 / DSM 5427 / NCIMB 11756 / RHM5</strain>
    </source>
</reference>
<dbReference type="KEGG" id="cle:Clole_3203"/>
<evidence type="ECO:0000256" key="1">
    <source>
        <dbReference type="SAM" id="Phobius"/>
    </source>
</evidence>
<dbReference type="InterPro" id="IPR046283">
    <property type="entry name" value="DUF6320"/>
</dbReference>
<evidence type="ECO:0000313" key="2">
    <source>
        <dbReference type="EMBL" id="ADZ84897.1"/>
    </source>
</evidence>
<dbReference type="Pfam" id="PF19845">
    <property type="entry name" value="DUF6320"/>
    <property type="match status" value="1"/>
</dbReference>
<dbReference type="AlphaFoldDB" id="F2JPW2"/>
<proteinExistence type="predicted"/>
<keyword evidence="3" id="KW-1185">Reference proteome</keyword>
<organism evidence="2 3">
    <name type="scientific">Cellulosilyticum lentocellum (strain ATCC 49066 / DSM 5427 / NCIMB 11756 / RHM5)</name>
    <name type="common">Clostridium lentocellum</name>
    <dbReference type="NCBI Taxonomy" id="642492"/>
    <lineage>
        <taxon>Bacteria</taxon>
        <taxon>Bacillati</taxon>
        <taxon>Bacillota</taxon>
        <taxon>Clostridia</taxon>
        <taxon>Lachnospirales</taxon>
        <taxon>Cellulosilyticaceae</taxon>
        <taxon>Cellulosilyticum</taxon>
    </lineage>
</organism>
<feature type="transmembrane region" description="Helical" evidence="1">
    <location>
        <begin position="129"/>
        <end position="149"/>
    </location>
</feature>
<feature type="transmembrane region" description="Helical" evidence="1">
    <location>
        <begin position="48"/>
        <end position="69"/>
    </location>
</feature>
<dbReference type="HOGENOM" id="CLU_074820_1_0_9"/>
<dbReference type="STRING" id="642492.Clole_3203"/>
<name>F2JPW2_CELLD</name>
<gene>
    <name evidence="2" type="ordered locus">Clole_3203</name>
</gene>
<protein>
    <recommendedName>
        <fullName evidence="4">Zinc ribbon domain-containing protein</fullName>
    </recommendedName>
</protein>
<sequence length="221" mass="25046">MKWCGKCKVKIVGTENYCPLCQNELSKLDNIEEDLFPTAYKGTKERHMVMKVLTFLMTLVGIISVFLNILFPTNIWWALIVVVTLICIRISLSIAIAKHRSILKYLLHQSLIIIVLALFIDYVTGQHGWAVTFVLPIIFTLAMIVMYLLSKILHLQAGEYMIYLLLDALFGIIPVVFLVTNSVKTPIPSLVCIMVSIISVTALIIFEGSAMYSELKRRLHI</sequence>
<keyword evidence="1" id="KW-1133">Transmembrane helix</keyword>
<keyword evidence="1" id="KW-0472">Membrane</keyword>
<evidence type="ECO:0000313" key="3">
    <source>
        <dbReference type="Proteomes" id="UP000008467"/>
    </source>
</evidence>
<dbReference type="eggNOG" id="ENOG502Z83A">
    <property type="taxonomic scope" value="Bacteria"/>
</dbReference>
<dbReference type="RefSeq" id="WP_013658175.1">
    <property type="nucleotide sequence ID" value="NC_015275.1"/>
</dbReference>
<feature type="transmembrane region" description="Helical" evidence="1">
    <location>
        <begin position="75"/>
        <end position="96"/>
    </location>
</feature>